<comment type="caution">
    <text evidence="2">The sequence shown here is derived from an EMBL/GenBank/DDBJ whole genome shotgun (WGS) entry which is preliminary data.</text>
</comment>
<feature type="domain" description="DUF5655" evidence="1">
    <location>
        <begin position="200"/>
        <end position="308"/>
    </location>
</feature>
<evidence type="ECO:0000259" key="1">
    <source>
        <dbReference type="Pfam" id="PF18899"/>
    </source>
</evidence>
<dbReference type="EMBL" id="APOM01000041">
    <property type="protein sequence ID" value="ENU36690.1"/>
    <property type="molecule type" value="Genomic_DNA"/>
</dbReference>
<proteinExistence type="predicted"/>
<dbReference type="Gene3D" id="3.40.1350.10">
    <property type="match status" value="1"/>
</dbReference>
<dbReference type="InterPro" id="IPR011856">
    <property type="entry name" value="tRNA_endonuc-like_dom_sf"/>
</dbReference>
<dbReference type="Pfam" id="PF18899">
    <property type="entry name" value="DUF5655"/>
    <property type="match status" value="1"/>
</dbReference>
<dbReference type="HOGENOM" id="CLU_080101_0_0_6"/>
<organism evidence="2 3">
    <name type="scientific">Acinetobacter parvus DSM 16617 = CIP 108168</name>
    <dbReference type="NCBI Taxonomy" id="981333"/>
    <lineage>
        <taxon>Bacteria</taxon>
        <taxon>Pseudomonadati</taxon>
        <taxon>Pseudomonadota</taxon>
        <taxon>Gammaproteobacteria</taxon>
        <taxon>Moraxellales</taxon>
        <taxon>Moraxellaceae</taxon>
        <taxon>Acinetobacter</taxon>
    </lineage>
</organism>
<dbReference type="GO" id="GO:0003676">
    <property type="term" value="F:nucleic acid binding"/>
    <property type="evidence" value="ECO:0007669"/>
    <property type="project" value="InterPro"/>
</dbReference>
<dbReference type="InterPro" id="IPR043714">
    <property type="entry name" value="DUF5655"/>
</dbReference>
<accession>N8QDS7</accession>
<evidence type="ECO:0000313" key="3">
    <source>
        <dbReference type="Proteomes" id="UP000023776"/>
    </source>
</evidence>
<reference evidence="2 3" key="1">
    <citation type="submission" date="2013-02" db="EMBL/GenBank/DDBJ databases">
        <title>The Genome Sequence of Acinetobacter parvus CIP 108168.</title>
        <authorList>
            <consortium name="The Broad Institute Genome Sequencing Platform"/>
            <consortium name="The Broad Institute Genome Sequencing Center for Infectious Disease"/>
            <person name="Cerqueira G."/>
            <person name="Feldgarden M."/>
            <person name="Courvalin P."/>
            <person name="Perichon B."/>
            <person name="Grillot-Courvalin C."/>
            <person name="Clermont D."/>
            <person name="Rocha E."/>
            <person name="Yoon E.-J."/>
            <person name="Nemec A."/>
            <person name="Walker B."/>
            <person name="Young S.K."/>
            <person name="Zeng Q."/>
            <person name="Gargeya S."/>
            <person name="Fitzgerald M."/>
            <person name="Haas B."/>
            <person name="Abouelleil A."/>
            <person name="Alvarado L."/>
            <person name="Arachchi H.M."/>
            <person name="Berlin A.M."/>
            <person name="Chapman S.B."/>
            <person name="Dewar J."/>
            <person name="Goldberg J."/>
            <person name="Griggs A."/>
            <person name="Gujja S."/>
            <person name="Hansen M."/>
            <person name="Howarth C."/>
            <person name="Imamovic A."/>
            <person name="Larimer J."/>
            <person name="McCowan C."/>
            <person name="Murphy C."/>
            <person name="Neiman D."/>
            <person name="Pearson M."/>
            <person name="Priest M."/>
            <person name="Roberts A."/>
            <person name="Saif S."/>
            <person name="Shea T."/>
            <person name="Sisk P."/>
            <person name="Sykes S."/>
            <person name="Wortman J."/>
            <person name="Nusbaum C."/>
            <person name="Birren B."/>
        </authorList>
    </citation>
    <scope>NUCLEOTIDE SEQUENCE [LARGE SCALE GENOMIC DNA]</scope>
    <source>
        <strain evidence="2 3">CIP 108168</strain>
    </source>
</reference>
<dbReference type="AlphaFoldDB" id="N8QDS7"/>
<dbReference type="RefSeq" id="WP_004681623.1">
    <property type="nucleotide sequence ID" value="NZ_AIEB01000016.1"/>
</dbReference>
<dbReference type="PATRIC" id="fig|981333.9.peg.1154"/>
<name>N8QDS7_9GAMM</name>
<gene>
    <name evidence="2" type="ORF">F988_01120</name>
</gene>
<evidence type="ECO:0000313" key="2">
    <source>
        <dbReference type="EMBL" id="ENU36690.1"/>
    </source>
</evidence>
<keyword evidence="3" id="KW-1185">Reference proteome</keyword>
<dbReference type="Proteomes" id="UP000023776">
    <property type="component" value="Unassembled WGS sequence"/>
</dbReference>
<protein>
    <recommendedName>
        <fullName evidence="1">DUF5655 domain-containing protein</fullName>
    </recommendedName>
</protein>
<sequence length="313" mass="35841">MPIFDINNNLQLRTVQKTNFPLEKDLQTLIENNLITVFNCRFIASEFSTGAIHAGRIDTLALSEDNNPVIIEYKKVESSELITQSLFYLHWIQDHKGDFEIAAQKVLGNNIEIDWSDIRVICIAPNYKKYDLHAVQVMGANIELWRYQLFSNQSLYLEEVFHNTTSNTPVTLNQTAKNPVMVAAGKKAAITRNIGQYTTESHLQNKSKEVIELMEALQDMIMGFDDSIEEIPKKYYIAYKSTQNILTVEVRLRNLKIYLKLKPEDIPVNTPNYRDVSNIGHHGIGDVEFTITNLNELIDTKPFIELAYNRIGG</sequence>
<dbReference type="GeneID" id="99691790"/>